<comment type="caution">
    <text evidence="1">The sequence shown here is derived from an EMBL/GenBank/DDBJ whole genome shotgun (WGS) entry which is preliminary data.</text>
</comment>
<dbReference type="RefSeq" id="WP_023043560.1">
    <property type="nucleotide sequence ID" value="NZ_CAWLUD010000009.1"/>
</dbReference>
<reference evidence="1 2" key="1">
    <citation type="submission" date="2014-03" db="EMBL/GenBank/DDBJ databases">
        <title>Draft Genome of Photorhabdus temperata Meg1.</title>
        <authorList>
            <person name="Hurst S.G.IV."/>
            <person name="Morris K."/>
            <person name="Thomas K."/>
            <person name="Tisa L.S."/>
        </authorList>
    </citation>
    <scope>NUCLEOTIDE SEQUENCE [LARGE SCALE GENOMIC DNA]</scope>
    <source>
        <strain evidence="1 2">Meg1</strain>
    </source>
</reference>
<accession>A0A081S0F1</accession>
<organism evidence="1 2">
    <name type="scientific">Photorhabdus temperata subsp. temperata Meg1</name>
    <dbReference type="NCBI Taxonomy" id="1393735"/>
    <lineage>
        <taxon>Bacteria</taxon>
        <taxon>Pseudomonadati</taxon>
        <taxon>Pseudomonadota</taxon>
        <taxon>Gammaproteobacteria</taxon>
        <taxon>Enterobacterales</taxon>
        <taxon>Morganellaceae</taxon>
        <taxon>Photorhabdus</taxon>
    </lineage>
</organism>
<gene>
    <name evidence="1" type="ORF">MEG1DRAFT_00950</name>
</gene>
<dbReference type="Proteomes" id="UP000028002">
    <property type="component" value="Unassembled WGS sequence"/>
</dbReference>
<evidence type="ECO:0000313" key="2">
    <source>
        <dbReference type="Proteomes" id="UP000028002"/>
    </source>
</evidence>
<evidence type="ECO:0000313" key="1">
    <source>
        <dbReference type="EMBL" id="KER04404.1"/>
    </source>
</evidence>
<sequence>MFIWKAYHSNTVGEFGLFIRVYHFFSDAVIPTKPTPADLAGMRLYDEEEIIKLLHIAAKKAKERLDADDSELLGN</sequence>
<proteinExistence type="predicted"/>
<dbReference type="AlphaFoldDB" id="A0A081S0F1"/>
<name>A0A081S0F1_PHOTE</name>
<protein>
    <submittedName>
        <fullName evidence="1">Uncharacterized protein</fullName>
    </submittedName>
</protein>
<dbReference type="PATRIC" id="fig|1393735.3.peg.977"/>
<dbReference type="EMBL" id="JGVH01000009">
    <property type="protein sequence ID" value="KER04404.1"/>
    <property type="molecule type" value="Genomic_DNA"/>
</dbReference>